<evidence type="ECO:0000256" key="2">
    <source>
        <dbReference type="SAM" id="Phobius"/>
    </source>
</evidence>
<evidence type="ECO:0000313" key="3">
    <source>
        <dbReference type="EMBL" id="EGO02547.1"/>
    </source>
</evidence>
<feature type="region of interest" description="Disordered" evidence="1">
    <location>
        <begin position="86"/>
        <end position="128"/>
    </location>
</feature>
<feature type="compositionally biased region" description="Low complexity" evidence="1">
    <location>
        <begin position="98"/>
        <end position="107"/>
    </location>
</feature>
<accession>F8PLR5</accession>
<dbReference type="STRING" id="936435.F8PLR5"/>
<dbReference type="EMBL" id="GL945476">
    <property type="protein sequence ID" value="EGO02547.1"/>
    <property type="molecule type" value="Genomic_DNA"/>
</dbReference>
<evidence type="ECO:0000313" key="4">
    <source>
        <dbReference type="Proteomes" id="UP000008063"/>
    </source>
</evidence>
<keyword evidence="4" id="KW-1185">Reference proteome</keyword>
<sequence length="348" mass="38832">MVMYWPMVLVQGRDQYAEMLREEVVSGTDIIREGNNTGHDFHISWLFLSAITQFGGAENEGRAVDPSIISQEDETVEESVLFDPVTQTPERRETLDNSGSTSSSSFFHHSHQTNMFQKPPGTHHWQKKAQLCSHDSGFVKEGKEGSSILVLHIPTPCSQALKAISPPAHLPMPRDIKWSAPGPHSTSNQQGKGKGKGGGRDYEGCRGSAEKELGHPREHASWFTSAIDSIQNMDGIKAKPGKKGEEGRYDAVIVAHTDEAEATGLQGMKVGRLRVIFSLPDILYSYNIAPHPWPKGPLAYVEWYKISSQSLRQMVLHLVLLFYWGTYIKVVIWFLLLDLELFGHLLEG</sequence>
<name>F8PLR5_SERL3</name>
<dbReference type="HOGENOM" id="CLU_871998_0_0_1"/>
<gene>
    <name evidence="3" type="ORF">SERLA73DRAFT_150249</name>
</gene>
<reference evidence="4" key="1">
    <citation type="journal article" date="2011" name="Science">
        <title>The plant cell wall-decomposing machinery underlies the functional diversity of forest fungi.</title>
        <authorList>
            <person name="Eastwood D.C."/>
            <person name="Floudas D."/>
            <person name="Binder M."/>
            <person name="Majcherczyk A."/>
            <person name="Schneider P."/>
            <person name="Aerts A."/>
            <person name="Asiegbu F.O."/>
            <person name="Baker S.E."/>
            <person name="Barry K."/>
            <person name="Bendiksby M."/>
            <person name="Blumentritt M."/>
            <person name="Coutinho P.M."/>
            <person name="Cullen D."/>
            <person name="de Vries R.P."/>
            <person name="Gathman A."/>
            <person name="Goodell B."/>
            <person name="Henrissat B."/>
            <person name="Ihrmark K."/>
            <person name="Kauserud H."/>
            <person name="Kohler A."/>
            <person name="LaButti K."/>
            <person name="Lapidus A."/>
            <person name="Lavin J.L."/>
            <person name="Lee Y.-H."/>
            <person name="Lindquist E."/>
            <person name="Lilly W."/>
            <person name="Lucas S."/>
            <person name="Morin E."/>
            <person name="Murat C."/>
            <person name="Oguiza J.A."/>
            <person name="Park J."/>
            <person name="Pisabarro A.G."/>
            <person name="Riley R."/>
            <person name="Rosling A."/>
            <person name="Salamov A."/>
            <person name="Schmidt O."/>
            <person name="Schmutz J."/>
            <person name="Skrede I."/>
            <person name="Stenlid J."/>
            <person name="Wiebenga A."/>
            <person name="Xie X."/>
            <person name="Kuees U."/>
            <person name="Hibbett D.S."/>
            <person name="Hoffmeister D."/>
            <person name="Hoegberg N."/>
            <person name="Martin F."/>
            <person name="Grigoriev I.V."/>
            <person name="Watkinson S.C."/>
        </authorList>
    </citation>
    <scope>NUCLEOTIDE SEQUENCE [LARGE SCALE GENOMIC DNA]</scope>
    <source>
        <strain evidence="4">strain S7.3</strain>
    </source>
</reference>
<evidence type="ECO:0000256" key="1">
    <source>
        <dbReference type="SAM" id="MobiDB-lite"/>
    </source>
</evidence>
<proteinExistence type="predicted"/>
<feature type="region of interest" description="Disordered" evidence="1">
    <location>
        <begin position="166"/>
        <end position="208"/>
    </location>
</feature>
<protein>
    <submittedName>
        <fullName evidence="3">Uncharacterized protein</fullName>
    </submittedName>
</protein>
<dbReference type="InParanoid" id="F8PLR5"/>
<feature type="transmembrane region" description="Helical" evidence="2">
    <location>
        <begin position="315"/>
        <end position="336"/>
    </location>
</feature>
<dbReference type="AlphaFoldDB" id="F8PLR5"/>
<dbReference type="Proteomes" id="UP000008063">
    <property type="component" value="Unassembled WGS sequence"/>
</dbReference>
<feature type="compositionally biased region" description="Basic and acidic residues" evidence="1">
    <location>
        <begin position="198"/>
        <end position="208"/>
    </location>
</feature>
<keyword evidence="2" id="KW-1133">Transmembrane helix</keyword>
<organism evidence="4">
    <name type="scientific">Serpula lacrymans var. lacrymans (strain S7.3)</name>
    <name type="common">Dry rot fungus</name>
    <dbReference type="NCBI Taxonomy" id="936435"/>
    <lineage>
        <taxon>Eukaryota</taxon>
        <taxon>Fungi</taxon>
        <taxon>Dikarya</taxon>
        <taxon>Basidiomycota</taxon>
        <taxon>Agaricomycotina</taxon>
        <taxon>Agaricomycetes</taxon>
        <taxon>Agaricomycetidae</taxon>
        <taxon>Boletales</taxon>
        <taxon>Coniophorineae</taxon>
        <taxon>Serpulaceae</taxon>
        <taxon>Serpula</taxon>
    </lineage>
</organism>
<keyword evidence="2" id="KW-0472">Membrane</keyword>
<keyword evidence="2" id="KW-0812">Transmembrane</keyword>